<name>E8NAF3_MICTS</name>
<dbReference type="KEGG" id="mts:MTES_1645"/>
<dbReference type="HOGENOM" id="CLU_2106172_0_0_11"/>
<dbReference type="Proteomes" id="UP000008975">
    <property type="component" value="Chromosome"/>
</dbReference>
<dbReference type="STRING" id="979556.MTES_1645"/>
<reference key="2">
    <citation type="submission" date="2011-02" db="EMBL/GenBank/DDBJ databases">
        <title>Genome sequence of Microbacterium testaceum StLB037.</title>
        <authorList>
            <person name="Morohoshi T."/>
            <person name="Wang W.Z."/>
            <person name="Someya N."/>
            <person name="Ikeda T."/>
        </authorList>
    </citation>
    <scope>NUCLEOTIDE SEQUENCE</scope>
    <source>
        <strain>StLB037</strain>
    </source>
</reference>
<gene>
    <name evidence="1" type="ordered locus">MTES_1645</name>
</gene>
<evidence type="ECO:0000313" key="1">
    <source>
        <dbReference type="EMBL" id="BAJ74609.1"/>
    </source>
</evidence>
<dbReference type="RefSeq" id="WP_013584734.1">
    <property type="nucleotide sequence ID" value="NC_015125.1"/>
</dbReference>
<accession>E8NAF3</accession>
<sequence length="115" mass="12885">MDGRVTPYAEANGLGWYRGTPGPIHKPLEHLWENAPEGSPLQSATKKVMDTIDENFNRAWINAQVNSERNIVDIGVATDSTFYQIERHAVDGYANYRQDFQPNMDLRPILGGGNP</sequence>
<dbReference type="EMBL" id="AP012052">
    <property type="protein sequence ID" value="BAJ74609.1"/>
    <property type="molecule type" value="Genomic_DNA"/>
</dbReference>
<proteinExistence type="predicted"/>
<protein>
    <submittedName>
        <fullName evidence="1">Transposase and inactivated derivatives</fullName>
    </submittedName>
</protein>
<dbReference type="AlphaFoldDB" id="E8NAF3"/>
<reference evidence="1 2" key="1">
    <citation type="journal article" date="2011" name="J. Bacteriol.">
        <title>Genome sequence of Microbacterium testaceum StLB037, an N-acylhomoserine lactone-degrading bacterium isolated from potato leaves.</title>
        <authorList>
            <person name="Morohoshi T."/>
            <person name="Wang W.-Z."/>
            <person name="Someya N."/>
            <person name="Ikeda T."/>
        </authorList>
    </citation>
    <scope>NUCLEOTIDE SEQUENCE [LARGE SCALE GENOMIC DNA]</scope>
    <source>
        <strain evidence="1 2">StLB037</strain>
    </source>
</reference>
<evidence type="ECO:0000313" key="2">
    <source>
        <dbReference type="Proteomes" id="UP000008975"/>
    </source>
</evidence>
<organism evidence="1 2">
    <name type="scientific">Microbacterium testaceum (strain StLB037)</name>
    <dbReference type="NCBI Taxonomy" id="979556"/>
    <lineage>
        <taxon>Bacteria</taxon>
        <taxon>Bacillati</taxon>
        <taxon>Actinomycetota</taxon>
        <taxon>Actinomycetes</taxon>
        <taxon>Micrococcales</taxon>
        <taxon>Microbacteriaceae</taxon>
        <taxon>Microbacterium</taxon>
    </lineage>
</organism>